<evidence type="ECO:0000256" key="1">
    <source>
        <dbReference type="SAM" id="MobiDB-lite"/>
    </source>
</evidence>
<evidence type="ECO:0000313" key="3">
    <source>
        <dbReference type="Proteomes" id="UP000655830"/>
    </source>
</evidence>
<dbReference type="RefSeq" id="WP_177671843.1">
    <property type="nucleotide sequence ID" value="NZ_JACRSY010000006.1"/>
</dbReference>
<organism evidence="2 3">
    <name type="scientific">Zhenhengia yiwuensis</name>
    <dbReference type="NCBI Taxonomy" id="2763666"/>
    <lineage>
        <taxon>Bacteria</taxon>
        <taxon>Bacillati</taxon>
        <taxon>Bacillota</taxon>
        <taxon>Clostridia</taxon>
        <taxon>Lachnospirales</taxon>
        <taxon>Lachnospiraceae</taxon>
        <taxon>Zhenhengia</taxon>
    </lineage>
</organism>
<name>A0A926ICN3_9FIRM</name>
<keyword evidence="3" id="KW-1185">Reference proteome</keyword>
<reference evidence="2" key="1">
    <citation type="submission" date="2020-08" db="EMBL/GenBank/DDBJ databases">
        <title>Genome public.</title>
        <authorList>
            <person name="Liu C."/>
            <person name="Sun Q."/>
        </authorList>
    </citation>
    <scope>NUCLEOTIDE SEQUENCE</scope>
    <source>
        <strain evidence="2">NSJ-12</strain>
    </source>
</reference>
<comment type="caution">
    <text evidence="2">The sequence shown here is derived from an EMBL/GenBank/DDBJ whole genome shotgun (WGS) entry which is preliminary data.</text>
</comment>
<sequence length="148" mass="17182">MFKLRILEKVMQVVTTVSKVVHTVKEKIHEVTEQVEARYQKAKEERAKKALSAEETTIEETSMGTAKSISKQAPQKGTRKKQTTFAMERLKHKTDTRRHLSVYKKENNVIYLTSAFKKPRPVLKAYEDVYIDLMSVHSREPTLEIYSP</sequence>
<proteinExistence type="predicted"/>
<evidence type="ECO:0000313" key="2">
    <source>
        <dbReference type="EMBL" id="MBC8578872.1"/>
    </source>
</evidence>
<feature type="compositionally biased region" description="Polar residues" evidence="1">
    <location>
        <begin position="59"/>
        <end position="75"/>
    </location>
</feature>
<dbReference type="AlphaFoldDB" id="A0A926ICN3"/>
<protein>
    <submittedName>
        <fullName evidence="2">Uncharacterized protein</fullName>
    </submittedName>
</protein>
<gene>
    <name evidence="2" type="ORF">H8718_04915</name>
</gene>
<accession>A0A926ICN3</accession>
<feature type="region of interest" description="Disordered" evidence="1">
    <location>
        <begin position="45"/>
        <end position="83"/>
    </location>
</feature>
<dbReference type="EMBL" id="JACRSY010000006">
    <property type="protein sequence ID" value="MBC8578872.1"/>
    <property type="molecule type" value="Genomic_DNA"/>
</dbReference>
<dbReference type="Proteomes" id="UP000655830">
    <property type="component" value="Unassembled WGS sequence"/>
</dbReference>